<sequence>MRSTFRGRGRVQSARVAAYLQERLDRECVYVPSGRFGLYLALRQWCPPGGRLLMSPLDDDVLLFLVHAAGLRPVLAPVDPRDGNIAVDAVSEQTWRRLSGVMTTNLYGLPDRVEELKSRCVQHGIPLIEDAAHALGTSIGGRPVGTFGDAASFSLAKHARARTGGVVACATRTDRLILEKLRDELLVPGRLASDADHYLRPRAERLLRRLHLTRPARRLHAALGLAERPRGSNRMELHPDRLRAAIARGPGLDHFDPWIRVDRHDYRRATGGWRLRTVETRLRKVDDVREQRVAAARLLESTGLAAEGVTAALAGPEPPALFRIPLLVADRDRWVDILDRHDIATGYLYDAPLDDYAGPEFCDPSPDPEPARWYARHVLPVDPLRARAAHQLLMTGGAMAAPAFERPAGTVGSTA</sequence>
<dbReference type="InterPro" id="IPR015424">
    <property type="entry name" value="PyrdxlP-dep_Trfase"/>
</dbReference>
<dbReference type="PANTHER" id="PTHR30244">
    <property type="entry name" value="TRANSAMINASE"/>
    <property type="match status" value="1"/>
</dbReference>
<dbReference type="SUPFAM" id="SSF53383">
    <property type="entry name" value="PLP-dependent transferases"/>
    <property type="match status" value="1"/>
</dbReference>
<name>A0A6G4U5H1_9ACTN</name>
<reference evidence="7 8" key="1">
    <citation type="submission" date="2020-02" db="EMBL/GenBank/DDBJ databases">
        <title>Whole-genome analyses of novel actinobacteria.</title>
        <authorList>
            <person name="Sahin N."/>
        </authorList>
    </citation>
    <scope>NUCLEOTIDE SEQUENCE [LARGE SCALE GENOMIC DNA]</scope>
    <source>
        <strain evidence="7 8">A7024</strain>
    </source>
</reference>
<evidence type="ECO:0000313" key="7">
    <source>
        <dbReference type="EMBL" id="NGN66990.1"/>
    </source>
</evidence>
<protein>
    <submittedName>
        <fullName evidence="7">DegT/DnrJ/EryC1/StrS aminotransferase family protein</fullName>
    </submittedName>
</protein>
<dbReference type="EMBL" id="JAAKZV010000120">
    <property type="protein sequence ID" value="NGN66990.1"/>
    <property type="molecule type" value="Genomic_DNA"/>
</dbReference>
<dbReference type="GO" id="GO:0008483">
    <property type="term" value="F:transaminase activity"/>
    <property type="evidence" value="ECO:0007669"/>
    <property type="project" value="UniProtKB-KW"/>
</dbReference>
<evidence type="ECO:0000256" key="5">
    <source>
        <dbReference type="ARBA" id="ARBA00038398"/>
    </source>
</evidence>
<comment type="caution">
    <text evidence="7">The sequence shown here is derived from an EMBL/GenBank/DDBJ whole genome shotgun (WGS) entry which is preliminary data.</text>
</comment>
<keyword evidence="2 7" id="KW-0032">Aminotransferase</keyword>
<evidence type="ECO:0000256" key="4">
    <source>
        <dbReference type="ARBA" id="ARBA00022898"/>
    </source>
</evidence>
<dbReference type="InterPro" id="IPR000653">
    <property type="entry name" value="DegT/StrS_aminotransferase"/>
</dbReference>
<dbReference type="Pfam" id="PF01041">
    <property type="entry name" value="DegT_DnrJ_EryC1"/>
    <property type="match status" value="1"/>
</dbReference>
<keyword evidence="3 7" id="KW-0808">Transferase</keyword>
<dbReference type="InterPro" id="IPR015421">
    <property type="entry name" value="PyrdxlP-dep_Trfase_major"/>
</dbReference>
<dbReference type="PANTHER" id="PTHR30244:SF34">
    <property type="entry name" value="DTDP-4-AMINO-4,6-DIDEOXYGALACTOSE TRANSAMINASE"/>
    <property type="match status" value="1"/>
</dbReference>
<dbReference type="GO" id="GO:0030170">
    <property type="term" value="F:pyridoxal phosphate binding"/>
    <property type="evidence" value="ECO:0007669"/>
    <property type="project" value="TreeGrafter"/>
</dbReference>
<dbReference type="GO" id="GO:0000271">
    <property type="term" value="P:polysaccharide biosynthetic process"/>
    <property type="evidence" value="ECO:0007669"/>
    <property type="project" value="TreeGrafter"/>
</dbReference>
<comment type="cofactor">
    <cofactor evidence="1">
        <name>pyridoxal 5'-phosphate</name>
        <dbReference type="ChEBI" id="CHEBI:597326"/>
    </cofactor>
</comment>
<evidence type="ECO:0000256" key="6">
    <source>
        <dbReference type="RuleBase" id="RU004508"/>
    </source>
</evidence>
<evidence type="ECO:0000256" key="2">
    <source>
        <dbReference type="ARBA" id="ARBA00022576"/>
    </source>
</evidence>
<dbReference type="Proteomes" id="UP000481583">
    <property type="component" value="Unassembled WGS sequence"/>
</dbReference>
<dbReference type="AlphaFoldDB" id="A0A6G4U5H1"/>
<evidence type="ECO:0000256" key="3">
    <source>
        <dbReference type="ARBA" id="ARBA00022679"/>
    </source>
</evidence>
<comment type="similarity">
    <text evidence="5">Belongs to the DegT/DnrJ/EryC1 family. L-glutamine:2-deoxy-scyllo-inosose/scyllo-inosose aminotransferase subfamily.</text>
</comment>
<proteinExistence type="inferred from homology"/>
<keyword evidence="8" id="KW-1185">Reference proteome</keyword>
<organism evidence="7 8">
    <name type="scientific">Streptomyces coryli</name>
    <dbReference type="NCBI Taxonomy" id="1128680"/>
    <lineage>
        <taxon>Bacteria</taxon>
        <taxon>Bacillati</taxon>
        <taxon>Actinomycetota</taxon>
        <taxon>Actinomycetes</taxon>
        <taxon>Kitasatosporales</taxon>
        <taxon>Streptomycetaceae</taxon>
        <taxon>Streptomyces</taxon>
    </lineage>
</organism>
<keyword evidence="4 6" id="KW-0663">Pyridoxal phosphate</keyword>
<gene>
    <name evidence="7" type="ORF">G5C51_24165</name>
</gene>
<accession>A0A6G4U5H1</accession>
<evidence type="ECO:0000313" key="8">
    <source>
        <dbReference type="Proteomes" id="UP000481583"/>
    </source>
</evidence>
<dbReference type="RefSeq" id="WP_165240294.1">
    <property type="nucleotide sequence ID" value="NZ_JAAKZV010000120.1"/>
</dbReference>
<dbReference type="Gene3D" id="3.40.640.10">
    <property type="entry name" value="Type I PLP-dependent aspartate aminotransferase-like (Major domain)"/>
    <property type="match status" value="1"/>
</dbReference>
<evidence type="ECO:0000256" key="1">
    <source>
        <dbReference type="ARBA" id="ARBA00001933"/>
    </source>
</evidence>